<dbReference type="Gene3D" id="3.60.40.10">
    <property type="entry name" value="PPM-type phosphatase domain"/>
    <property type="match status" value="1"/>
</dbReference>
<protein>
    <recommendedName>
        <fullName evidence="1">Protein phosphatase</fullName>
        <ecNumber evidence="1">3.1.3.16</ecNumber>
    </recommendedName>
</protein>
<dbReference type="PROSITE" id="PS51746">
    <property type="entry name" value="PPM_2"/>
    <property type="match status" value="1"/>
</dbReference>
<proteinExistence type="inferred from homology"/>
<comment type="cofactor">
    <cofactor evidence="1">
        <name>Mg(2+)</name>
        <dbReference type="ChEBI" id="CHEBI:18420"/>
    </cofactor>
</comment>
<dbReference type="GO" id="GO:0046872">
    <property type="term" value="F:metal ion binding"/>
    <property type="evidence" value="ECO:0007669"/>
    <property type="project" value="UniProtKB-UniRule"/>
</dbReference>
<dbReference type="SMART" id="SM00332">
    <property type="entry name" value="PP2Cc"/>
    <property type="match status" value="1"/>
</dbReference>
<feature type="non-terminal residue" evidence="3">
    <location>
        <position position="376"/>
    </location>
</feature>
<organism evidence="3 4">
    <name type="scientific">Mycena belliarum</name>
    <dbReference type="NCBI Taxonomy" id="1033014"/>
    <lineage>
        <taxon>Eukaryota</taxon>
        <taxon>Fungi</taxon>
        <taxon>Dikarya</taxon>
        <taxon>Basidiomycota</taxon>
        <taxon>Agaricomycotina</taxon>
        <taxon>Agaricomycetes</taxon>
        <taxon>Agaricomycetidae</taxon>
        <taxon>Agaricales</taxon>
        <taxon>Marasmiineae</taxon>
        <taxon>Mycenaceae</taxon>
        <taxon>Mycena</taxon>
    </lineage>
</organism>
<comment type="similarity">
    <text evidence="1">Belongs to the PP2C family.</text>
</comment>
<dbReference type="PANTHER" id="PTHR12320:SF1">
    <property type="entry name" value="PROTEIN PHOSPHATASE PTC7 HOMOLOG"/>
    <property type="match status" value="1"/>
</dbReference>
<gene>
    <name evidence="3" type="ORF">B0H15DRAFT_1008346</name>
</gene>
<dbReference type="InterPro" id="IPR039123">
    <property type="entry name" value="PPTC7"/>
</dbReference>
<evidence type="ECO:0000313" key="4">
    <source>
        <dbReference type="Proteomes" id="UP001222325"/>
    </source>
</evidence>
<keyword evidence="1" id="KW-0464">Manganese</keyword>
<comment type="catalytic activity">
    <reaction evidence="1">
        <text>O-phospho-L-seryl-[protein] + H2O = L-seryl-[protein] + phosphate</text>
        <dbReference type="Rhea" id="RHEA:20629"/>
        <dbReference type="Rhea" id="RHEA-COMP:9863"/>
        <dbReference type="Rhea" id="RHEA-COMP:11604"/>
        <dbReference type="ChEBI" id="CHEBI:15377"/>
        <dbReference type="ChEBI" id="CHEBI:29999"/>
        <dbReference type="ChEBI" id="CHEBI:43474"/>
        <dbReference type="ChEBI" id="CHEBI:83421"/>
        <dbReference type="EC" id="3.1.3.16"/>
    </reaction>
</comment>
<dbReference type="AlphaFoldDB" id="A0AAD6UB98"/>
<dbReference type="Proteomes" id="UP001222325">
    <property type="component" value="Unassembled WGS sequence"/>
</dbReference>
<dbReference type="PANTHER" id="PTHR12320">
    <property type="entry name" value="PROTEIN PHOSPHATASE 2C"/>
    <property type="match status" value="1"/>
</dbReference>
<dbReference type="GO" id="GO:0004722">
    <property type="term" value="F:protein serine/threonine phosphatase activity"/>
    <property type="evidence" value="ECO:0007669"/>
    <property type="project" value="UniProtKB-EC"/>
</dbReference>
<evidence type="ECO:0000313" key="3">
    <source>
        <dbReference type="EMBL" id="KAJ7097932.1"/>
    </source>
</evidence>
<keyword evidence="1" id="KW-0378">Hydrolase</keyword>
<keyword evidence="1" id="KW-0460">Magnesium</keyword>
<keyword evidence="1" id="KW-0904">Protein phosphatase</keyword>
<feature type="domain" description="PPM-type phosphatase" evidence="2">
    <location>
        <begin position="124"/>
        <end position="365"/>
    </location>
</feature>
<accession>A0AAD6UB98</accession>
<comment type="catalytic activity">
    <reaction evidence="1">
        <text>O-phospho-L-threonyl-[protein] + H2O = L-threonyl-[protein] + phosphate</text>
        <dbReference type="Rhea" id="RHEA:47004"/>
        <dbReference type="Rhea" id="RHEA-COMP:11060"/>
        <dbReference type="Rhea" id="RHEA-COMP:11605"/>
        <dbReference type="ChEBI" id="CHEBI:15377"/>
        <dbReference type="ChEBI" id="CHEBI:30013"/>
        <dbReference type="ChEBI" id="CHEBI:43474"/>
        <dbReference type="ChEBI" id="CHEBI:61977"/>
        <dbReference type="EC" id="3.1.3.16"/>
    </reaction>
</comment>
<dbReference type="SUPFAM" id="SSF81606">
    <property type="entry name" value="PP2C-like"/>
    <property type="match status" value="1"/>
</dbReference>
<dbReference type="EMBL" id="JARJCN010000009">
    <property type="protein sequence ID" value="KAJ7097932.1"/>
    <property type="molecule type" value="Genomic_DNA"/>
</dbReference>
<evidence type="ECO:0000256" key="1">
    <source>
        <dbReference type="RuleBase" id="RU366020"/>
    </source>
</evidence>
<name>A0AAD6UB98_9AGAR</name>
<dbReference type="InterPro" id="IPR036457">
    <property type="entry name" value="PPM-type-like_dom_sf"/>
</dbReference>
<evidence type="ECO:0000259" key="2">
    <source>
        <dbReference type="PROSITE" id="PS51746"/>
    </source>
</evidence>
<comment type="caution">
    <text evidence="3">The sequence shown here is derived from an EMBL/GenBank/DDBJ whole genome shotgun (WGS) entry which is preliminary data.</text>
</comment>
<comment type="cofactor">
    <cofactor evidence="1">
        <name>Mn(2+)</name>
        <dbReference type="ChEBI" id="CHEBI:29035"/>
    </cofactor>
</comment>
<reference evidence="3" key="1">
    <citation type="submission" date="2023-03" db="EMBL/GenBank/DDBJ databases">
        <title>Massive genome expansion in bonnet fungi (Mycena s.s.) driven by repeated elements and novel gene families across ecological guilds.</title>
        <authorList>
            <consortium name="Lawrence Berkeley National Laboratory"/>
            <person name="Harder C.B."/>
            <person name="Miyauchi S."/>
            <person name="Viragh M."/>
            <person name="Kuo A."/>
            <person name="Thoen E."/>
            <person name="Andreopoulos B."/>
            <person name="Lu D."/>
            <person name="Skrede I."/>
            <person name="Drula E."/>
            <person name="Henrissat B."/>
            <person name="Morin E."/>
            <person name="Kohler A."/>
            <person name="Barry K."/>
            <person name="LaButti K."/>
            <person name="Morin E."/>
            <person name="Salamov A."/>
            <person name="Lipzen A."/>
            <person name="Mereny Z."/>
            <person name="Hegedus B."/>
            <person name="Baldrian P."/>
            <person name="Stursova M."/>
            <person name="Weitz H."/>
            <person name="Taylor A."/>
            <person name="Grigoriev I.V."/>
            <person name="Nagy L.G."/>
            <person name="Martin F."/>
            <person name="Kauserud H."/>
        </authorList>
    </citation>
    <scope>NUCLEOTIDE SEQUENCE</scope>
    <source>
        <strain evidence="3">CBHHK173m</strain>
    </source>
</reference>
<keyword evidence="1" id="KW-0479">Metal-binding</keyword>
<dbReference type="SMART" id="SM00331">
    <property type="entry name" value="PP2C_SIG"/>
    <property type="match status" value="1"/>
</dbReference>
<dbReference type="EC" id="3.1.3.16" evidence="1"/>
<dbReference type="InterPro" id="IPR001932">
    <property type="entry name" value="PPM-type_phosphatase-like_dom"/>
</dbReference>
<keyword evidence="4" id="KW-1185">Reference proteome</keyword>
<sequence>MPLCPTSREVVGISARTGLHAAPHRTAYSLARMHYSTVRRPYKFHVAADWAGKPPHRGLPPPKFSLPAHSPIVSWRDKSLSRLSLRSGSPLTAGEDFFLCTDVSVKRGIPIRSNRMPFRCSIIRYCAPTSNGVSLGVADGVGGWIEKGIDSSMFSQALMYYAHAHLKNAWAGEPEIDPTVEAVDAAPGGVEMAPSECLRLAYNDVLADQSVPEGSSTGCLLTLNSATGILRSANLGDSGFCVIRSSSMFYHSFPQTHYFNCPFQLCKEDLKGVRGRNVKKTDSIRDPPTLAQERDISLRDGDIVIVYTDGLTDNVFPAEILAICSLSMGGQESETEQVQTIATHLVSYARKCMFSDKVSPFQLDARRHKKYYMGGV</sequence>